<reference evidence="3" key="1">
    <citation type="submission" date="2016-10" db="EMBL/GenBank/DDBJ databases">
        <authorList>
            <person name="Varghese N."/>
            <person name="Submissions S."/>
        </authorList>
    </citation>
    <scope>NUCLEOTIDE SEQUENCE [LARGE SCALE GENOMIC DNA]</scope>
    <source>
        <strain evidence="3">DSM 20524</strain>
    </source>
</reference>
<proteinExistence type="predicted"/>
<dbReference type="EMBL" id="FOGQ01000001">
    <property type="protein sequence ID" value="SER38674.1"/>
    <property type="molecule type" value="Genomic_DNA"/>
</dbReference>
<evidence type="ECO:0000256" key="1">
    <source>
        <dbReference type="SAM" id="Phobius"/>
    </source>
</evidence>
<accession>A0A1H9NRL0</accession>
<dbReference type="AlphaFoldDB" id="A0A1H9NRL0"/>
<dbReference type="Proteomes" id="UP000198929">
    <property type="component" value="Unassembled WGS sequence"/>
</dbReference>
<keyword evidence="3" id="KW-1185">Reference proteome</keyword>
<organism evidence="2 3">
    <name type="scientific">Corynebacterium cystitidis DSM 20524</name>
    <dbReference type="NCBI Taxonomy" id="1121357"/>
    <lineage>
        <taxon>Bacteria</taxon>
        <taxon>Bacillati</taxon>
        <taxon>Actinomycetota</taxon>
        <taxon>Actinomycetes</taxon>
        <taxon>Mycobacteriales</taxon>
        <taxon>Corynebacteriaceae</taxon>
        <taxon>Corynebacterium</taxon>
    </lineage>
</organism>
<evidence type="ECO:0000313" key="3">
    <source>
        <dbReference type="Proteomes" id="UP000198929"/>
    </source>
</evidence>
<dbReference type="STRING" id="1121357.SAMN05661109_00075"/>
<sequence>MSRRKLGFLFIGIGLVSLAVSVIASGLDYRQMEAQGLDRYAPTWILVWHALSLLVTIVGVIVALLPSRRADTEKHSSDY</sequence>
<keyword evidence="1" id="KW-1133">Transmembrane helix</keyword>
<gene>
    <name evidence="2" type="ORF">SAMN05661109_00075</name>
</gene>
<keyword evidence="1" id="KW-0472">Membrane</keyword>
<feature type="transmembrane region" description="Helical" evidence="1">
    <location>
        <begin position="45"/>
        <end position="65"/>
    </location>
</feature>
<evidence type="ECO:0000313" key="2">
    <source>
        <dbReference type="EMBL" id="SER38674.1"/>
    </source>
</evidence>
<keyword evidence="1" id="KW-0812">Transmembrane</keyword>
<name>A0A1H9NRL0_9CORY</name>
<protein>
    <submittedName>
        <fullName evidence="2">Uncharacterized protein</fullName>
    </submittedName>
</protein>
<dbReference type="RefSeq" id="WP_092254578.1">
    <property type="nucleotide sequence ID" value="NZ_CP047199.1"/>
</dbReference>